<sequence>MHSKPSGNSSRRANNASLKLPSLPRFHPGNFPSAQNSAQQTPEAMAQNGPLSPRTQHQRLLSDAQRQLFMFQRESITAARAASPGAERPLSPRLAPAGSPGPVTPLELEAQGGYLMAGSRSTGGKDQSEGQLVDRMIREEATRRLQRSDEEWPVPVILVLFYDQRWNASLTAVRLGRRDYAGCQKVEGFPIQAGC</sequence>
<evidence type="ECO:0000313" key="2">
    <source>
        <dbReference type="EMBL" id="KAK5695440.1"/>
    </source>
</evidence>
<dbReference type="EMBL" id="JAVRQU010000014">
    <property type="protein sequence ID" value="KAK5695440.1"/>
    <property type="molecule type" value="Genomic_DNA"/>
</dbReference>
<feature type="region of interest" description="Disordered" evidence="1">
    <location>
        <begin position="79"/>
        <end position="99"/>
    </location>
</feature>
<name>A0AAN7W386_9PEZI</name>
<organism evidence="2 3">
    <name type="scientific">Elasticomyces elasticus</name>
    <dbReference type="NCBI Taxonomy" id="574655"/>
    <lineage>
        <taxon>Eukaryota</taxon>
        <taxon>Fungi</taxon>
        <taxon>Dikarya</taxon>
        <taxon>Ascomycota</taxon>
        <taxon>Pezizomycotina</taxon>
        <taxon>Dothideomycetes</taxon>
        <taxon>Dothideomycetidae</taxon>
        <taxon>Mycosphaerellales</taxon>
        <taxon>Teratosphaeriaceae</taxon>
        <taxon>Elasticomyces</taxon>
    </lineage>
</organism>
<comment type="caution">
    <text evidence="2">The sequence shown here is derived from an EMBL/GenBank/DDBJ whole genome shotgun (WGS) entry which is preliminary data.</text>
</comment>
<feature type="compositionally biased region" description="Polar residues" evidence="1">
    <location>
        <begin position="32"/>
        <end position="42"/>
    </location>
</feature>
<dbReference type="Proteomes" id="UP001310594">
    <property type="component" value="Unassembled WGS sequence"/>
</dbReference>
<proteinExistence type="predicted"/>
<evidence type="ECO:0000313" key="3">
    <source>
        <dbReference type="Proteomes" id="UP001310594"/>
    </source>
</evidence>
<feature type="compositionally biased region" description="Low complexity" evidence="1">
    <location>
        <begin position="8"/>
        <end position="17"/>
    </location>
</feature>
<evidence type="ECO:0000256" key="1">
    <source>
        <dbReference type="SAM" id="MobiDB-lite"/>
    </source>
</evidence>
<feature type="region of interest" description="Disordered" evidence="1">
    <location>
        <begin position="1"/>
        <end position="56"/>
    </location>
</feature>
<gene>
    <name evidence="2" type="ORF">LTR97_008947</name>
</gene>
<accession>A0AAN7W386</accession>
<dbReference type="AlphaFoldDB" id="A0AAN7W386"/>
<protein>
    <submittedName>
        <fullName evidence="2">Uncharacterized protein</fullName>
    </submittedName>
</protein>
<reference evidence="2" key="1">
    <citation type="submission" date="2023-08" db="EMBL/GenBank/DDBJ databases">
        <title>Black Yeasts Isolated from many extreme environments.</title>
        <authorList>
            <person name="Coleine C."/>
            <person name="Stajich J.E."/>
            <person name="Selbmann L."/>
        </authorList>
    </citation>
    <scope>NUCLEOTIDE SEQUENCE</scope>
    <source>
        <strain evidence="2">CCFEE 5810</strain>
    </source>
</reference>